<sequence>CDRIFEHESETYEHCLEAHSISGKQLCQWTSNSNFGSCGHKYHFSVDFRPLQCHVCLKRIRSRQELNRHSKTHTKLKRNSKFPEDNISSSSSEVIVDDFKNKFDDMETTTSINNDEINNSTIDKGNVYENHLVIGNDYVEKSGSSVELFNLVKDYSLSTTSSECSTSDSSSPYDAFSNISTDSYQKLTDLTQYLMSENFLLSLMQFNNTASSSSSPARFPQLIPNVENHIFNDDPMNTTEFSMEKKNSNTDFDPFELKLEELKNSLSHLTLDHLRINLTNPCHVGTNLGMFWINFKAILEKFQINVPEGIKTTLVARYLKDGAMGRITHQTRQDISDVLLSDPNYNFSKCIEFAKIVVPENLWLIYQPFITKITKELIATIKVIFKEGLQVQSINSNTFLSFQQPNYNPNYPYRRLLITIVKVVKSNLEVYLSNEDKLLFFQPNDKSSLFRPPSDCTASAILLHYKFAFPAVSTYEKTFLESLRNVTQMGIDELVKKMIFGEEKFGEICRKTCCFGFLCTGIVRFNWDFFGFENESYLWMRLGNDEQFVFKLIEDLNTNIEPILI</sequence>
<feature type="domain" description="C2H2-type" evidence="3">
    <location>
        <begin position="51"/>
        <end position="78"/>
    </location>
</feature>
<dbReference type="GO" id="GO:0008270">
    <property type="term" value="F:zinc ion binding"/>
    <property type="evidence" value="ECO:0007669"/>
    <property type="project" value="UniProtKB-KW"/>
</dbReference>
<dbReference type="EMBL" id="JADGJW010001534">
    <property type="protein sequence ID" value="KAJ3202686.1"/>
    <property type="molecule type" value="Genomic_DNA"/>
</dbReference>
<organism evidence="4 5">
    <name type="scientific">Clydaea vesicula</name>
    <dbReference type="NCBI Taxonomy" id="447962"/>
    <lineage>
        <taxon>Eukaryota</taxon>
        <taxon>Fungi</taxon>
        <taxon>Fungi incertae sedis</taxon>
        <taxon>Chytridiomycota</taxon>
        <taxon>Chytridiomycota incertae sedis</taxon>
        <taxon>Chytridiomycetes</taxon>
        <taxon>Lobulomycetales</taxon>
        <taxon>Lobulomycetaceae</taxon>
        <taxon>Clydaea</taxon>
    </lineage>
</organism>
<keyword evidence="1" id="KW-0863">Zinc-finger</keyword>
<protein>
    <recommendedName>
        <fullName evidence="3">C2H2-type domain-containing protein</fullName>
    </recommendedName>
</protein>
<feature type="non-terminal residue" evidence="4">
    <location>
        <position position="1"/>
    </location>
</feature>
<gene>
    <name evidence="4" type="ORF">HK099_001768</name>
</gene>
<feature type="region of interest" description="Disordered" evidence="2">
    <location>
        <begin position="67"/>
        <end position="88"/>
    </location>
</feature>
<dbReference type="PROSITE" id="PS00028">
    <property type="entry name" value="ZINC_FINGER_C2H2_1"/>
    <property type="match status" value="1"/>
</dbReference>
<dbReference type="InterPro" id="IPR013087">
    <property type="entry name" value="Znf_C2H2_type"/>
</dbReference>
<evidence type="ECO:0000256" key="1">
    <source>
        <dbReference type="PROSITE-ProRule" id="PRU00042"/>
    </source>
</evidence>
<keyword evidence="1" id="KW-0479">Metal-binding</keyword>
<proteinExistence type="predicted"/>
<evidence type="ECO:0000313" key="5">
    <source>
        <dbReference type="Proteomes" id="UP001211065"/>
    </source>
</evidence>
<keyword evidence="5" id="KW-1185">Reference proteome</keyword>
<evidence type="ECO:0000313" key="4">
    <source>
        <dbReference type="EMBL" id="KAJ3202686.1"/>
    </source>
</evidence>
<accession>A0AAD5TTE6</accession>
<dbReference type="AlphaFoldDB" id="A0AAD5TTE6"/>
<name>A0AAD5TTE6_9FUNG</name>
<dbReference type="PROSITE" id="PS50157">
    <property type="entry name" value="ZINC_FINGER_C2H2_2"/>
    <property type="match status" value="1"/>
</dbReference>
<reference evidence="4" key="1">
    <citation type="submission" date="2020-05" db="EMBL/GenBank/DDBJ databases">
        <title>Phylogenomic resolution of chytrid fungi.</title>
        <authorList>
            <person name="Stajich J.E."/>
            <person name="Amses K."/>
            <person name="Simmons R."/>
            <person name="Seto K."/>
            <person name="Myers J."/>
            <person name="Bonds A."/>
            <person name="Quandt C.A."/>
            <person name="Barry K."/>
            <person name="Liu P."/>
            <person name="Grigoriev I."/>
            <person name="Longcore J.E."/>
            <person name="James T.Y."/>
        </authorList>
    </citation>
    <scope>NUCLEOTIDE SEQUENCE</scope>
    <source>
        <strain evidence="4">JEL0476</strain>
    </source>
</reference>
<dbReference type="Proteomes" id="UP001211065">
    <property type="component" value="Unassembled WGS sequence"/>
</dbReference>
<evidence type="ECO:0000259" key="3">
    <source>
        <dbReference type="PROSITE" id="PS50157"/>
    </source>
</evidence>
<evidence type="ECO:0000256" key="2">
    <source>
        <dbReference type="SAM" id="MobiDB-lite"/>
    </source>
</evidence>
<feature type="compositionally biased region" description="Basic residues" evidence="2">
    <location>
        <begin position="69"/>
        <end position="80"/>
    </location>
</feature>
<comment type="caution">
    <text evidence="4">The sequence shown here is derived from an EMBL/GenBank/DDBJ whole genome shotgun (WGS) entry which is preliminary data.</text>
</comment>
<keyword evidence="1" id="KW-0862">Zinc</keyword>